<organism evidence="1 2">
    <name type="scientific">Gordonibacter faecis</name>
    <dbReference type="NCBI Taxonomy" id="3047475"/>
    <lineage>
        <taxon>Bacteria</taxon>
        <taxon>Bacillati</taxon>
        <taxon>Actinomycetota</taxon>
        <taxon>Coriobacteriia</taxon>
        <taxon>Eggerthellales</taxon>
        <taxon>Eggerthellaceae</taxon>
        <taxon>Gordonibacter</taxon>
    </lineage>
</organism>
<keyword evidence="2" id="KW-1185">Reference proteome</keyword>
<evidence type="ECO:0008006" key="3">
    <source>
        <dbReference type="Google" id="ProtNLM"/>
    </source>
</evidence>
<sequence length="137" mass="15194">MPRTTVTTPTRDDLINMNRLTQDGTGEVFKDEDLDDIVSLNNAAFDYYIDDINDTTSIGIVFAHLIGSGHIFTDGNKSTGTRAFKWILAHNDKELNPDLSEEALIEIINDLVEVDDPAEAVQAAIEKVAPYVREVDL</sequence>
<dbReference type="EMBL" id="JASJEU010000022">
    <property type="protein sequence ID" value="MDJ1651462.1"/>
    <property type="molecule type" value="Genomic_DNA"/>
</dbReference>
<evidence type="ECO:0000313" key="1">
    <source>
        <dbReference type="EMBL" id="MDJ1651462.1"/>
    </source>
</evidence>
<accession>A0ABT7DPI2</accession>
<protein>
    <recommendedName>
        <fullName evidence="3">Type II toxin-antitoxin system death-on-curing family toxin</fullName>
    </recommendedName>
</protein>
<proteinExistence type="predicted"/>
<name>A0ABT7DPI2_9ACTN</name>
<dbReference type="Gene3D" id="1.20.120.1870">
    <property type="entry name" value="Fic/DOC protein, Fido domain"/>
    <property type="match status" value="1"/>
</dbReference>
<dbReference type="Proteomes" id="UP001232750">
    <property type="component" value="Unassembled WGS sequence"/>
</dbReference>
<dbReference type="RefSeq" id="WP_283832805.1">
    <property type="nucleotide sequence ID" value="NZ_JASJEU010000022.1"/>
</dbReference>
<evidence type="ECO:0000313" key="2">
    <source>
        <dbReference type="Proteomes" id="UP001232750"/>
    </source>
</evidence>
<gene>
    <name evidence="1" type="ORF">QNJ86_11680</name>
</gene>
<reference evidence="1 2" key="1">
    <citation type="submission" date="2023-05" db="EMBL/GenBank/DDBJ databases">
        <title>Gordonibacter KGMB12511T sp. nov., isolated from faeces of healthy Korean.</title>
        <authorList>
            <person name="Kim H.S."/>
            <person name="Kim J.-S."/>
            <person name="Suh M.K."/>
            <person name="Eom M.K."/>
            <person name="Do H.E."/>
            <person name="Lee J.-S."/>
        </authorList>
    </citation>
    <scope>NUCLEOTIDE SEQUENCE [LARGE SCALE GENOMIC DNA]</scope>
    <source>
        <strain evidence="1 2">KGMB12511</strain>
    </source>
</reference>
<dbReference type="InterPro" id="IPR053737">
    <property type="entry name" value="Type_II_TA_Toxin"/>
</dbReference>
<comment type="caution">
    <text evidence="1">The sequence shown here is derived from an EMBL/GenBank/DDBJ whole genome shotgun (WGS) entry which is preliminary data.</text>
</comment>